<dbReference type="GO" id="GO:0046872">
    <property type="term" value="F:metal ion binding"/>
    <property type="evidence" value="ECO:0007669"/>
    <property type="project" value="UniProtKB-KW"/>
</dbReference>
<organism evidence="4 5">
    <name type="scientific">Streptomyces cupreus</name>
    <dbReference type="NCBI Taxonomy" id="2759956"/>
    <lineage>
        <taxon>Bacteria</taxon>
        <taxon>Bacillati</taxon>
        <taxon>Actinomycetota</taxon>
        <taxon>Actinomycetes</taxon>
        <taxon>Kitasatosporales</taxon>
        <taxon>Streptomycetaceae</taxon>
        <taxon>Streptomyces</taxon>
    </lineage>
</organism>
<feature type="region of interest" description="Disordered" evidence="3">
    <location>
        <begin position="362"/>
        <end position="381"/>
    </location>
</feature>
<dbReference type="InterPro" id="IPR008949">
    <property type="entry name" value="Isoprenoid_synthase_dom_sf"/>
</dbReference>
<dbReference type="Gene3D" id="1.10.600.10">
    <property type="entry name" value="Farnesyl Diphosphate Synthase"/>
    <property type="match status" value="1"/>
</dbReference>
<reference evidence="4 5" key="1">
    <citation type="submission" date="2020-08" db="EMBL/GenBank/DDBJ databases">
        <title>Streptomyces sp. PSKA01 genome sequencing and assembly.</title>
        <authorList>
            <person name="Mandal S."/>
            <person name="Maiti P.K."/>
            <person name="Das P."/>
        </authorList>
    </citation>
    <scope>NUCLEOTIDE SEQUENCE [LARGE SCALE GENOMIC DNA]</scope>
    <source>
        <strain evidence="4 5">PSKA01</strain>
    </source>
</reference>
<name>A0A7X1IXT6_9ACTN</name>
<gene>
    <name evidence="4" type="ORF">H4N64_02785</name>
</gene>
<comment type="similarity">
    <text evidence="2">Belongs to the terpene synthase family.</text>
</comment>
<proteinExistence type="inferred from homology"/>
<evidence type="ECO:0000313" key="5">
    <source>
        <dbReference type="Proteomes" id="UP000584670"/>
    </source>
</evidence>
<keyword evidence="1 2" id="KW-0456">Lyase</keyword>
<protein>
    <recommendedName>
        <fullName evidence="2">Terpene synthase</fullName>
        <ecNumber evidence="2">4.2.3.-</ecNumber>
    </recommendedName>
</protein>
<evidence type="ECO:0000256" key="2">
    <source>
        <dbReference type="RuleBase" id="RU366034"/>
    </source>
</evidence>
<dbReference type="InterPro" id="IPR034686">
    <property type="entry name" value="Terpene_cyclase-like_2"/>
</dbReference>
<dbReference type="EMBL" id="JACMSF010000002">
    <property type="protein sequence ID" value="MBC2900540.1"/>
    <property type="molecule type" value="Genomic_DNA"/>
</dbReference>
<dbReference type="RefSeq" id="WP_186280446.1">
    <property type="nucleotide sequence ID" value="NZ_JACMSF010000002.1"/>
</dbReference>
<dbReference type="PANTHER" id="PTHR35201">
    <property type="entry name" value="TERPENE SYNTHASE"/>
    <property type="match status" value="1"/>
</dbReference>
<evidence type="ECO:0000256" key="1">
    <source>
        <dbReference type="ARBA" id="ARBA00023239"/>
    </source>
</evidence>
<comment type="cofactor">
    <cofactor evidence="2">
        <name>Mg(2+)</name>
        <dbReference type="ChEBI" id="CHEBI:18420"/>
    </cofactor>
</comment>
<evidence type="ECO:0000313" key="4">
    <source>
        <dbReference type="EMBL" id="MBC2900540.1"/>
    </source>
</evidence>
<dbReference type="Pfam" id="PF19086">
    <property type="entry name" value="Terpene_syn_C_2"/>
    <property type="match status" value="1"/>
</dbReference>
<dbReference type="GO" id="GO:0010333">
    <property type="term" value="F:terpene synthase activity"/>
    <property type="evidence" value="ECO:0007669"/>
    <property type="project" value="InterPro"/>
</dbReference>
<dbReference type="PANTHER" id="PTHR35201:SF4">
    <property type="entry name" value="BETA-PINACENE SYNTHASE-RELATED"/>
    <property type="match status" value="1"/>
</dbReference>
<keyword evidence="2" id="KW-0479">Metal-binding</keyword>
<dbReference type="Proteomes" id="UP000584670">
    <property type="component" value="Unassembled WGS sequence"/>
</dbReference>
<accession>A0A7X1IXT6</accession>
<keyword evidence="5" id="KW-1185">Reference proteome</keyword>
<sequence>MFDIAPQRTGTSSPARHEYEKTEGFFLPELPRLLPVAYHPKAAQIEFRSNAWLRRYLSGCFVGEGDLLKFLRERVGLYGPLIAPTADEQHALDLADFYHFVAVIDTMAADHSGLGASHCGARDVFDRIIADFAAVIEPGMSDNSPFGPAARDLWLRISAGLTPHQVERFRTSMSSFLRGVASELPYQLNGSVPDYDTYMAVRRDSFGCDFILLLTEYSLAVDMTELAASPQFAKVHAHAMRQLILVNDVLSLRKELGDPMNAVRVLRRHNGLTLQQAVDAVCELAERHERAYIAARDAVRYGPFGAHTDVRTYLEGLDHLLAGSQEYEYLTPRYFGDGSVWDGSTSGWVSLTAPIARFLPQAGPASEQRRTKAVRIHTRRS</sequence>
<dbReference type="EC" id="4.2.3.-" evidence="2"/>
<feature type="compositionally biased region" description="Basic residues" evidence="3">
    <location>
        <begin position="371"/>
        <end position="381"/>
    </location>
</feature>
<keyword evidence="2" id="KW-0460">Magnesium</keyword>
<evidence type="ECO:0000256" key="3">
    <source>
        <dbReference type="SAM" id="MobiDB-lite"/>
    </source>
</evidence>
<comment type="caution">
    <text evidence="4">The sequence shown here is derived from an EMBL/GenBank/DDBJ whole genome shotgun (WGS) entry which is preliminary data.</text>
</comment>
<dbReference type="AlphaFoldDB" id="A0A7X1IXT6"/>
<dbReference type="SUPFAM" id="SSF48576">
    <property type="entry name" value="Terpenoid synthases"/>
    <property type="match status" value="1"/>
</dbReference>